<feature type="transmembrane region" description="Helical" evidence="1">
    <location>
        <begin position="155"/>
        <end position="175"/>
    </location>
</feature>
<dbReference type="RefSeq" id="WP_398712123.1">
    <property type="nucleotide sequence ID" value="NZ_JBIRUI010000016.1"/>
</dbReference>
<protein>
    <submittedName>
        <fullName evidence="2">Transporter</fullName>
    </submittedName>
</protein>
<proteinExistence type="predicted"/>
<evidence type="ECO:0000313" key="3">
    <source>
        <dbReference type="Proteomes" id="UP001611339"/>
    </source>
</evidence>
<dbReference type="Proteomes" id="UP001611339">
    <property type="component" value="Unassembled WGS sequence"/>
</dbReference>
<keyword evidence="1" id="KW-1133">Transmembrane helix</keyword>
<keyword evidence="1" id="KW-0812">Transmembrane</keyword>
<evidence type="ECO:0000313" key="2">
    <source>
        <dbReference type="EMBL" id="MFI1717672.1"/>
    </source>
</evidence>
<organism evidence="2 3">
    <name type="scientific">Streptomyces litmocidini</name>
    <dbReference type="NCBI Taxonomy" id="67318"/>
    <lineage>
        <taxon>Bacteria</taxon>
        <taxon>Bacillati</taxon>
        <taxon>Actinomycetota</taxon>
        <taxon>Actinomycetes</taxon>
        <taxon>Kitasatosporales</taxon>
        <taxon>Streptomycetaceae</taxon>
        <taxon>Streptomyces</taxon>
    </lineage>
</organism>
<dbReference type="EMBL" id="JBIRUI010000016">
    <property type="protein sequence ID" value="MFI1717672.1"/>
    <property type="molecule type" value="Genomic_DNA"/>
</dbReference>
<feature type="transmembrane region" description="Helical" evidence="1">
    <location>
        <begin position="32"/>
        <end position="53"/>
    </location>
</feature>
<feature type="transmembrane region" description="Helical" evidence="1">
    <location>
        <begin position="65"/>
        <end position="86"/>
    </location>
</feature>
<feature type="transmembrane region" description="Helical" evidence="1">
    <location>
        <begin position="187"/>
        <end position="206"/>
    </location>
</feature>
<reference evidence="2 3" key="1">
    <citation type="submission" date="2024-10" db="EMBL/GenBank/DDBJ databases">
        <title>The Natural Products Discovery Center: Release of the First 8490 Sequenced Strains for Exploring Actinobacteria Biosynthetic Diversity.</title>
        <authorList>
            <person name="Kalkreuter E."/>
            <person name="Kautsar S.A."/>
            <person name="Yang D."/>
            <person name="Bader C.D."/>
            <person name="Teijaro C.N."/>
            <person name="Fluegel L."/>
            <person name="Davis C.M."/>
            <person name="Simpson J.R."/>
            <person name="Lauterbach L."/>
            <person name="Steele A.D."/>
            <person name="Gui C."/>
            <person name="Meng S."/>
            <person name="Li G."/>
            <person name="Viehrig K."/>
            <person name="Ye F."/>
            <person name="Su P."/>
            <person name="Kiefer A.F."/>
            <person name="Nichols A."/>
            <person name="Cepeda A.J."/>
            <person name="Yan W."/>
            <person name="Fan B."/>
            <person name="Jiang Y."/>
            <person name="Adhikari A."/>
            <person name="Zheng C.-J."/>
            <person name="Schuster L."/>
            <person name="Cowan T.M."/>
            <person name="Smanski M.J."/>
            <person name="Chevrette M.G."/>
            <person name="De Carvalho L.P.S."/>
            <person name="Shen B."/>
        </authorList>
    </citation>
    <scope>NUCLEOTIDE SEQUENCE [LARGE SCALE GENOMIC DNA]</scope>
    <source>
        <strain evidence="2 3">NPDC020602</strain>
    </source>
</reference>
<feature type="transmembrane region" description="Helical" evidence="1">
    <location>
        <begin position="98"/>
        <end position="115"/>
    </location>
</feature>
<feature type="transmembrane region" description="Helical" evidence="1">
    <location>
        <begin position="6"/>
        <end position="25"/>
    </location>
</feature>
<evidence type="ECO:0000256" key="1">
    <source>
        <dbReference type="SAM" id="Phobius"/>
    </source>
</evidence>
<feature type="transmembrane region" description="Helical" evidence="1">
    <location>
        <begin position="127"/>
        <end position="148"/>
    </location>
</feature>
<accession>A0ABW7UH73</accession>
<keyword evidence="1" id="KW-0472">Membrane</keyword>
<name>A0ABW7UH73_9ACTN</name>
<keyword evidence="3" id="KW-1185">Reference proteome</keyword>
<sequence length="230" mass="26125">MKELLFLLADVWMIYAGFSCGWKFIRRYGNYLLGLEWIVVGTSGSNFLLWSLLGGDESSPLYWLAYFFDAFSRSVGVTLILMLGLLRVTNRYHPSRTTDIGVFVLATAAGLYLQQFHHEFHAGPATFYLVVGLLTAVFAFWFAMRLWWAGERREAIAMALATAAGLAIVIVYDFFPIPGDDEYRTTFYTLALATWGTQMFVTYHAYRALHAHNVFMGIEPPLNRRADARA</sequence>
<gene>
    <name evidence="2" type="ORF">ACH407_29480</name>
</gene>
<comment type="caution">
    <text evidence="2">The sequence shown here is derived from an EMBL/GenBank/DDBJ whole genome shotgun (WGS) entry which is preliminary data.</text>
</comment>